<protein>
    <submittedName>
        <fullName evidence="2">Uncharacterized protein</fullName>
    </submittedName>
</protein>
<dbReference type="OrthoDB" id="4182504at2759"/>
<dbReference type="AlphaFoldDB" id="C6H6P2"/>
<dbReference type="VEuPathDB" id="FungiDB:HCDG_02093"/>
<evidence type="ECO:0000313" key="2">
    <source>
        <dbReference type="EMBL" id="EER44063.1"/>
    </source>
</evidence>
<dbReference type="EMBL" id="GG692420">
    <property type="protein sequence ID" value="EER44063.1"/>
    <property type="molecule type" value="Genomic_DNA"/>
</dbReference>
<feature type="region of interest" description="Disordered" evidence="1">
    <location>
        <begin position="219"/>
        <end position="239"/>
    </location>
</feature>
<dbReference type="HOGENOM" id="CLU_1160823_0_0_1"/>
<name>C6H6P2_AJECH</name>
<sequence length="239" mass="26830">MFSKPELIAYDIRTELQLCRSTLSEKVNNRSRYPQFHFISDMDYEFLAYVSQDFSPSSPSTHIILVNGADGHISQEIEISDVCWALEFKEQPNVTAFAATPDRTPEYMDPFRLLAFAIIDATSGCTIPRVLGPRKLEDTDLREIEATLRGEGVVGKIDNWFTLAATSYITLPPKTTGSKTRRPLKVRDIDPHLASKVSFWGARGILFYVNGHHPRNSDATYAFDSTHKPNNTRPGTSGT</sequence>
<evidence type="ECO:0000256" key="1">
    <source>
        <dbReference type="SAM" id="MobiDB-lite"/>
    </source>
</evidence>
<organism evidence="2 3">
    <name type="scientific">Ajellomyces capsulatus (strain H143)</name>
    <name type="common">Darling's disease fungus</name>
    <name type="synonym">Histoplasma capsulatum</name>
    <dbReference type="NCBI Taxonomy" id="544712"/>
    <lineage>
        <taxon>Eukaryota</taxon>
        <taxon>Fungi</taxon>
        <taxon>Dikarya</taxon>
        <taxon>Ascomycota</taxon>
        <taxon>Pezizomycotina</taxon>
        <taxon>Eurotiomycetes</taxon>
        <taxon>Eurotiomycetidae</taxon>
        <taxon>Onygenales</taxon>
        <taxon>Ajellomycetaceae</taxon>
        <taxon>Histoplasma</taxon>
    </lineage>
</organism>
<accession>C6H6P2</accession>
<reference evidence="3" key="1">
    <citation type="submission" date="2009-05" db="EMBL/GenBank/DDBJ databases">
        <title>The genome sequence of Ajellomyces capsulatus strain H143.</title>
        <authorList>
            <person name="Champion M."/>
            <person name="Cuomo C.A."/>
            <person name="Ma L.-J."/>
            <person name="Henn M.R."/>
            <person name="Sil A."/>
            <person name="Goldman B."/>
            <person name="Young S.K."/>
            <person name="Kodira C.D."/>
            <person name="Zeng Q."/>
            <person name="Koehrsen M."/>
            <person name="Alvarado L."/>
            <person name="Berlin A.M."/>
            <person name="Borenstein D."/>
            <person name="Chen Z."/>
            <person name="Engels R."/>
            <person name="Freedman E."/>
            <person name="Gellesch M."/>
            <person name="Goldberg J."/>
            <person name="Griggs A."/>
            <person name="Gujja S."/>
            <person name="Heiman D.I."/>
            <person name="Hepburn T.A."/>
            <person name="Howarth C."/>
            <person name="Jen D."/>
            <person name="Larson L."/>
            <person name="Lewis B."/>
            <person name="Mehta T."/>
            <person name="Park D."/>
            <person name="Pearson M."/>
            <person name="Roberts A."/>
            <person name="Saif S."/>
            <person name="Shea T.D."/>
            <person name="Shenoy N."/>
            <person name="Sisk P."/>
            <person name="Stolte C."/>
            <person name="Sykes S."/>
            <person name="Walk T."/>
            <person name="White J."/>
            <person name="Yandava C."/>
            <person name="Klein B."/>
            <person name="McEwen J.G."/>
            <person name="Puccia R."/>
            <person name="Goldman G.H."/>
            <person name="Felipe M.S."/>
            <person name="Nino-Vega G."/>
            <person name="San-Blas G."/>
            <person name="Taylor J.W."/>
            <person name="Mendoza L."/>
            <person name="Galagan J.E."/>
            <person name="Nusbaum C."/>
            <person name="Birren B.W."/>
        </authorList>
    </citation>
    <scope>NUCLEOTIDE SEQUENCE [LARGE SCALE GENOMIC DNA]</scope>
    <source>
        <strain evidence="3">H143</strain>
    </source>
</reference>
<proteinExistence type="predicted"/>
<dbReference type="Proteomes" id="UP000002624">
    <property type="component" value="Unassembled WGS sequence"/>
</dbReference>
<feature type="compositionally biased region" description="Polar residues" evidence="1">
    <location>
        <begin position="228"/>
        <end position="239"/>
    </location>
</feature>
<evidence type="ECO:0000313" key="3">
    <source>
        <dbReference type="Proteomes" id="UP000002624"/>
    </source>
</evidence>
<gene>
    <name evidence="2" type="ORF">HCDG_02093</name>
</gene>